<comment type="similarity">
    <text evidence="1">Belongs to the HesA/MoeB/ThiF family.</text>
</comment>
<dbReference type="Pfam" id="PF00899">
    <property type="entry name" value="ThiF"/>
    <property type="match status" value="1"/>
</dbReference>
<dbReference type="CDD" id="cd00757">
    <property type="entry name" value="ThiF_MoeB_HesA_family"/>
    <property type="match status" value="1"/>
</dbReference>
<name>A0A330LQS8_9GAMM</name>
<evidence type="ECO:0000313" key="5">
    <source>
        <dbReference type="Proteomes" id="UP000250163"/>
    </source>
</evidence>
<evidence type="ECO:0000313" key="4">
    <source>
        <dbReference type="EMBL" id="SQD79210.1"/>
    </source>
</evidence>
<keyword evidence="2" id="KW-1133">Transmembrane helix</keyword>
<organism evidence="4 5">
    <name type="scientific">Moritella yayanosii</name>
    <dbReference type="NCBI Taxonomy" id="69539"/>
    <lineage>
        <taxon>Bacteria</taxon>
        <taxon>Pseudomonadati</taxon>
        <taxon>Pseudomonadota</taxon>
        <taxon>Gammaproteobacteria</taxon>
        <taxon>Alteromonadales</taxon>
        <taxon>Moritellaceae</taxon>
        <taxon>Moritella</taxon>
    </lineage>
</organism>
<dbReference type="FunFam" id="3.40.50.720:FF:000080">
    <property type="entry name" value="Thiazole biosynthesis adenylyltransferase ThiF"/>
    <property type="match status" value="1"/>
</dbReference>
<dbReference type="NCBIfam" id="NF004281">
    <property type="entry name" value="PRK05690.1"/>
    <property type="match status" value="1"/>
</dbReference>
<evidence type="ECO:0000256" key="2">
    <source>
        <dbReference type="SAM" id="Phobius"/>
    </source>
</evidence>
<protein>
    <submittedName>
        <fullName evidence="4">Thiamin (Thiazole moiety) biosynthesis protein</fullName>
        <ecNumber evidence="4">2.7.7.-</ecNumber>
    </submittedName>
</protein>
<dbReference type="PANTHER" id="PTHR10953:SF240">
    <property type="entry name" value="SULFUR CARRIER PROTEIN THIS ADENYLYLTRANSFERASE"/>
    <property type="match status" value="1"/>
</dbReference>
<dbReference type="InterPro" id="IPR035985">
    <property type="entry name" value="Ubiquitin-activating_enz"/>
</dbReference>
<dbReference type="GO" id="GO:0008146">
    <property type="term" value="F:sulfotransferase activity"/>
    <property type="evidence" value="ECO:0007669"/>
    <property type="project" value="TreeGrafter"/>
</dbReference>
<gene>
    <name evidence="4" type="primary">thiF</name>
    <name evidence="4" type="ORF">MORIYA_2741</name>
</gene>
<keyword evidence="4" id="KW-0808">Transferase</keyword>
<dbReference type="GO" id="GO:0005829">
    <property type="term" value="C:cytosol"/>
    <property type="evidence" value="ECO:0007669"/>
    <property type="project" value="TreeGrafter"/>
</dbReference>
<feature type="domain" description="THIF-type NAD/FAD binding fold" evidence="3">
    <location>
        <begin position="12"/>
        <end position="251"/>
    </location>
</feature>
<sequence length="256" mass="27509">MTGLSDQEYMRYSAHLLLEDIGEQGQLALRNAKVLIVGVGGLGAPVALYLAAAGVGHLYLVDDDQVELSNLQRQIIFTQQQLKQAKVSAAKASLALLNPHVNVTAIAQRLTLDSANNQMADMLSQVDLVIDCSDNMPTRQAINKICVIQKIPLIVGAGIRMEGQLISFNAQLADSACYHCLYPFDDTAAVNNCSTSGVLGPLVGIVGSLQALEAIKYLTGMPLSSLNRLMRFDGKTLQWQHLSVAKDPDCAVCASR</sequence>
<dbReference type="GO" id="GO:0016779">
    <property type="term" value="F:nucleotidyltransferase activity"/>
    <property type="evidence" value="ECO:0007669"/>
    <property type="project" value="UniProtKB-KW"/>
</dbReference>
<dbReference type="EMBL" id="LS483250">
    <property type="protein sequence ID" value="SQD79210.1"/>
    <property type="molecule type" value="Genomic_DNA"/>
</dbReference>
<dbReference type="GO" id="GO:0004792">
    <property type="term" value="F:thiosulfate-cyanide sulfurtransferase activity"/>
    <property type="evidence" value="ECO:0007669"/>
    <property type="project" value="TreeGrafter"/>
</dbReference>
<dbReference type="AlphaFoldDB" id="A0A330LQS8"/>
<dbReference type="KEGG" id="mya:MORIYA_2741"/>
<dbReference type="SUPFAM" id="SSF69572">
    <property type="entry name" value="Activating enzymes of the ubiquitin-like proteins"/>
    <property type="match status" value="1"/>
</dbReference>
<evidence type="ECO:0000259" key="3">
    <source>
        <dbReference type="Pfam" id="PF00899"/>
    </source>
</evidence>
<dbReference type="InterPro" id="IPR000594">
    <property type="entry name" value="ThiF_NAD_FAD-bd"/>
</dbReference>
<proteinExistence type="inferred from homology"/>
<dbReference type="EC" id="2.7.7.-" evidence="4"/>
<reference evidence="5" key="1">
    <citation type="submission" date="2018-05" db="EMBL/GenBank/DDBJ databases">
        <authorList>
            <person name="Cea G.-C."/>
            <person name="William W."/>
        </authorList>
    </citation>
    <scope>NUCLEOTIDE SEQUENCE [LARGE SCALE GENOMIC DNA]</scope>
    <source>
        <strain evidence="5">DB21MT 5</strain>
    </source>
</reference>
<keyword evidence="2" id="KW-0812">Transmembrane</keyword>
<dbReference type="OrthoDB" id="9804286at2"/>
<dbReference type="RefSeq" id="WP_112715764.1">
    <property type="nucleotide sequence ID" value="NZ_LS483250.1"/>
</dbReference>
<dbReference type="Gene3D" id="3.40.50.720">
    <property type="entry name" value="NAD(P)-binding Rossmann-like Domain"/>
    <property type="match status" value="1"/>
</dbReference>
<dbReference type="PANTHER" id="PTHR10953">
    <property type="entry name" value="UBIQUITIN-ACTIVATING ENZYME E1"/>
    <property type="match status" value="1"/>
</dbReference>
<evidence type="ECO:0000256" key="1">
    <source>
        <dbReference type="ARBA" id="ARBA00009919"/>
    </source>
</evidence>
<keyword evidence="2" id="KW-0472">Membrane</keyword>
<keyword evidence="4" id="KW-0548">Nucleotidyltransferase</keyword>
<dbReference type="InterPro" id="IPR045886">
    <property type="entry name" value="ThiF/MoeB/HesA"/>
</dbReference>
<dbReference type="Proteomes" id="UP000250163">
    <property type="component" value="Chromosome MORIYA"/>
</dbReference>
<dbReference type="GO" id="GO:0008641">
    <property type="term" value="F:ubiquitin-like modifier activating enzyme activity"/>
    <property type="evidence" value="ECO:0007669"/>
    <property type="project" value="InterPro"/>
</dbReference>
<keyword evidence="5" id="KW-1185">Reference proteome</keyword>
<accession>A0A330LQS8</accession>
<feature type="transmembrane region" description="Helical" evidence="2">
    <location>
        <begin position="34"/>
        <end position="60"/>
    </location>
</feature>